<protein>
    <submittedName>
        <fullName evidence="2">Uncharacterized protein</fullName>
    </submittedName>
</protein>
<dbReference type="Proteomes" id="UP000800036">
    <property type="component" value="Unassembled WGS sequence"/>
</dbReference>
<dbReference type="EMBL" id="ML976695">
    <property type="protein sequence ID" value="KAF1971105.1"/>
    <property type="molecule type" value="Genomic_DNA"/>
</dbReference>
<evidence type="ECO:0000313" key="3">
    <source>
        <dbReference type="Proteomes" id="UP000800036"/>
    </source>
</evidence>
<evidence type="ECO:0000313" key="2">
    <source>
        <dbReference type="EMBL" id="KAF1971105.1"/>
    </source>
</evidence>
<sequence>MDSPGLSGRDVTAKSRMLRMYLRMFLSCVSSFIGSRNAWVTFFMQYCIDDPSAGLISGQWTNRMAVRKGKWSLPESRTFANAHSSSSISASLTSAGSTACEEIEAVCIEARFGVDFGGRGPRGRRVSRLGWGGHRKQRGGVRRRLRELPAPQVLASESELRRTRRLRAREKSAEGAGGNGRETGVRSRRRF</sequence>
<name>A0A6A5V1X8_9PLEO</name>
<evidence type="ECO:0000256" key="1">
    <source>
        <dbReference type="SAM" id="MobiDB-lite"/>
    </source>
</evidence>
<keyword evidence="3" id="KW-1185">Reference proteome</keyword>
<accession>A0A6A5V1X8</accession>
<dbReference type="AlphaFoldDB" id="A0A6A5V1X8"/>
<organism evidence="2 3">
    <name type="scientific">Bimuria novae-zelandiae CBS 107.79</name>
    <dbReference type="NCBI Taxonomy" id="1447943"/>
    <lineage>
        <taxon>Eukaryota</taxon>
        <taxon>Fungi</taxon>
        <taxon>Dikarya</taxon>
        <taxon>Ascomycota</taxon>
        <taxon>Pezizomycotina</taxon>
        <taxon>Dothideomycetes</taxon>
        <taxon>Pleosporomycetidae</taxon>
        <taxon>Pleosporales</taxon>
        <taxon>Massarineae</taxon>
        <taxon>Didymosphaeriaceae</taxon>
        <taxon>Bimuria</taxon>
    </lineage>
</organism>
<feature type="region of interest" description="Disordered" evidence="1">
    <location>
        <begin position="158"/>
        <end position="191"/>
    </location>
</feature>
<gene>
    <name evidence="2" type="ORF">BU23DRAFT_570111</name>
</gene>
<proteinExistence type="predicted"/>
<reference evidence="2" key="1">
    <citation type="journal article" date="2020" name="Stud. Mycol.">
        <title>101 Dothideomycetes genomes: a test case for predicting lifestyles and emergence of pathogens.</title>
        <authorList>
            <person name="Haridas S."/>
            <person name="Albert R."/>
            <person name="Binder M."/>
            <person name="Bloem J."/>
            <person name="Labutti K."/>
            <person name="Salamov A."/>
            <person name="Andreopoulos B."/>
            <person name="Baker S."/>
            <person name="Barry K."/>
            <person name="Bills G."/>
            <person name="Bluhm B."/>
            <person name="Cannon C."/>
            <person name="Castanera R."/>
            <person name="Culley D."/>
            <person name="Daum C."/>
            <person name="Ezra D."/>
            <person name="Gonzalez J."/>
            <person name="Henrissat B."/>
            <person name="Kuo A."/>
            <person name="Liang C."/>
            <person name="Lipzen A."/>
            <person name="Lutzoni F."/>
            <person name="Magnuson J."/>
            <person name="Mondo S."/>
            <person name="Nolan M."/>
            <person name="Ohm R."/>
            <person name="Pangilinan J."/>
            <person name="Park H.-J."/>
            <person name="Ramirez L."/>
            <person name="Alfaro M."/>
            <person name="Sun H."/>
            <person name="Tritt A."/>
            <person name="Yoshinaga Y."/>
            <person name="Zwiers L.-H."/>
            <person name="Turgeon B."/>
            <person name="Goodwin S."/>
            <person name="Spatafora J."/>
            <person name="Crous P."/>
            <person name="Grigoriev I."/>
        </authorList>
    </citation>
    <scope>NUCLEOTIDE SEQUENCE</scope>
    <source>
        <strain evidence="2">CBS 107.79</strain>
    </source>
</reference>